<keyword evidence="2" id="KW-1133">Transmembrane helix</keyword>
<comment type="caution">
    <text evidence="4">The sequence shown here is derived from an EMBL/GenBank/DDBJ whole genome shotgun (WGS) entry which is preliminary data.</text>
</comment>
<keyword evidence="4" id="KW-0378">Hydrolase</keyword>
<feature type="compositionally biased region" description="Pro residues" evidence="1">
    <location>
        <begin position="551"/>
        <end position="560"/>
    </location>
</feature>
<dbReference type="Proteomes" id="UP000630936">
    <property type="component" value="Unassembled WGS sequence"/>
</dbReference>
<name>A0A918PVZ4_9ACTN</name>
<evidence type="ECO:0000313" key="4">
    <source>
        <dbReference type="EMBL" id="GGZ22762.1"/>
    </source>
</evidence>
<evidence type="ECO:0000256" key="2">
    <source>
        <dbReference type="SAM" id="Phobius"/>
    </source>
</evidence>
<feature type="region of interest" description="Disordered" evidence="1">
    <location>
        <begin position="275"/>
        <end position="311"/>
    </location>
</feature>
<dbReference type="InterPro" id="IPR035992">
    <property type="entry name" value="Ricin_B-like_lectins"/>
</dbReference>
<sequence>MANPADPQHQDSFPPSRTGLDSGASDEGLAAALRASDAPHDSQPVAALLARHWQPVLDYAAIGAPSAKAASLLTAAAFARVLENLRRARTTSAIRPLLLTTARHIAEAWASDTRVTALAELQNPRTGRTAHADMFTLPANRALVARAFLELPGSAQCLLWHSEVEAEDISVPAVLLAMDPRGAALQLEQAREMLRSGILRCHLEIAPQCECRYYNRLLDLSARRGGEPSPGVRAHLAVCRHCRFAADQLDHREGRLSPLLAEGVLGWAAQSYLDSRPARRTARHQPRAATRGPRRGRPRRPPSLLPLALRGRRLSRRGRTALFTGVGAATGLLIAATVVTGLRGDHQGNRGDTAASPGASAAPLPADGAEASSVPAARPSATAAVRPFAPLTTQFRHAESGLCLDLRGRRAEPDADATTAACAHRATQRWVYEEDGRLRSAVEPGLCLNSRESAGVLSLTDCPPADGETAAATGVRYDLTVQGQMVPRWHGGLAVAPGSARAGSDVVVELRDDSAGQRWLTGRAPAATEPDGTPGATPGGGSADPSRPAAAEPPTPPGLPGLPGGRTPGDGMPRSARSDRVWGISDRQDPPPEPPAPALLRGE</sequence>
<feature type="transmembrane region" description="Helical" evidence="2">
    <location>
        <begin position="320"/>
        <end position="342"/>
    </location>
</feature>
<dbReference type="InterPro" id="IPR000772">
    <property type="entry name" value="Ricin_B_lectin"/>
</dbReference>
<dbReference type="GO" id="GO:0016787">
    <property type="term" value="F:hydrolase activity"/>
    <property type="evidence" value="ECO:0007669"/>
    <property type="project" value="UniProtKB-KW"/>
</dbReference>
<feature type="compositionally biased region" description="Basic residues" evidence="1">
    <location>
        <begin position="278"/>
        <end position="300"/>
    </location>
</feature>
<feature type="compositionally biased region" description="Basic and acidic residues" evidence="1">
    <location>
        <begin position="576"/>
        <end position="590"/>
    </location>
</feature>
<keyword evidence="2" id="KW-0812">Transmembrane</keyword>
<feature type="compositionally biased region" description="Low complexity" evidence="1">
    <location>
        <begin position="351"/>
        <end position="372"/>
    </location>
</feature>
<feature type="region of interest" description="Disordered" evidence="1">
    <location>
        <begin position="345"/>
        <end position="378"/>
    </location>
</feature>
<gene>
    <name evidence="4" type="ORF">GCM10010387_14970</name>
</gene>
<evidence type="ECO:0000256" key="1">
    <source>
        <dbReference type="SAM" id="MobiDB-lite"/>
    </source>
</evidence>
<feature type="region of interest" description="Disordered" evidence="1">
    <location>
        <begin position="1"/>
        <end position="28"/>
    </location>
</feature>
<proteinExistence type="predicted"/>
<dbReference type="RefSeq" id="WP_190122051.1">
    <property type="nucleotide sequence ID" value="NZ_BMWG01000002.1"/>
</dbReference>
<reference evidence="4" key="1">
    <citation type="journal article" date="2014" name="Int. J. Syst. Evol. Microbiol.">
        <title>Complete genome sequence of Corynebacterium casei LMG S-19264T (=DSM 44701T), isolated from a smear-ripened cheese.</title>
        <authorList>
            <consortium name="US DOE Joint Genome Institute (JGI-PGF)"/>
            <person name="Walter F."/>
            <person name="Albersmeier A."/>
            <person name="Kalinowski J."/>
            <person name="Ruckert C."/>
        </authorList>
    </citation>
    <scope>NUCLEOTIDE SEQUENCE</scope>
    <source>
        <strain evidence="4">JCM 4988</strain>
    </source>
</reference>
<protein>
    <submittedName>
        <fullName evidence="4">Hydrolase</fullName>
    </submittedName>
</protein>
<organism evidence="4 5">
    <name type="scientific">Streptomyces inusitatus</name>
    <dbReference type="NCBI Taxonomy" id="68221"/>
    <lineage>
        <taxon>Bacteria</taxon>
        <taxon>Bacillati</taxon>
        <taxon>Actinomycetota</taxon>
        <taxon>Actinomycetes</taxon>
        <taxon>Kitasatosporales</taxon>
        <taxon>Streptomycetaceae</taxon>
        <taxon>Streptomyces</taxon>
    </lineage>
</organism>
<dbReference type="Pfam" id="PF00652">
    <property type="entry name" value="Ricin_B_lectin"/>
    <property type="match status" value="1"/>
</dbReference>
<accession>A0A918PVZ4</accession>
<evidence type="ECO:0000313" key="5">
    <source>
        <dbReference type="Proteomes" id="UP000630936"/>
    </source>
</evidence>
<feature type="region of interest" description="Disordered" evidence="1">
    <location>
        <begin position="513"/>
        <end position="603"/>
    </location>
</feature>
<dbReference type="SUPFAM" id="SSF50370">
    <property type="entry name" value="Ricin B-like lectins"/>
    <property type="match status" value="1"/>
</dbReference>
<keyword evidence="2" id="KW-0472">Membrane</keyword>
<reference evidence="4" key="2">
    <citation type="submission" date="2020-09" db="EMBL/GenBank/DDBJ databases">
        <authorList>
            <person name="Sun Q."/>
            <person name="Ohkuma M."/>
        </authorList>
    </citation>
    <scope>NUCLEOTIDE SEQUENCE</scope>
    <source>
        <strain evidence="4">JCM 4988</strain>
    </source>
</reference>
<feature type="domain" description="Ricin B lectin" evidence="3">
    <location>
        <begin position="393"/>
        <end position="519"/>
    </location>
</feature>
<dbReference type="Gene3D" id="2.80.10.50">
    <property type="match status" value="1"/>
</dbReference>
<evidence type="ECO:0000259" key="3">
    <source>
        <dbReference type="Pfam" id="PF00652"/>
    </source>
</evidence>
<dbReference type="AlphaFoldDB" id="A0A918PVZ4"/>
<keyword evidence="5" id="KW-1185">Reference proteome</keyword>
<feature type="compositionally biased region" description="Low complexity" evidence="1">
    <location>
        <begin position="524"/>
        <end position="536"/>
    </location>
</feature>
<dbReference type="PROSITE" id="PS50231">
    <property type="entry name" value="RICIN_B_LECTIN"/>
    <property type="match status" value="1"/>
</dbReference>
<dbReference type="EMBL" id="BMWG01000002">
    <property type="protein sequence ID" value="GGZ22762.1"/>
    <property type="molecule type" value="Genomic_DNA"/>
</dbReference>